<accession>A0ABR8ZJD9</accession>
<reference evidence="2 3" key="1">
    <citation type="submission" date="2020-06" db="EMBL/GenBank/DDBJ databases">
        <title>Limosilactobacillus sp. nov.</title>
        <authorList>
            <person name="Ksiezarek M."/>
            <person name="Goncalves Ribeiro T."/>
            <person name="Rocha J."/>
            <person name="Grosso F."/>
            <person name="Peixe L."/>
        </authorList>
    </citation>
    <scope>NUCLEOTIDE SEQUENCE [LARGE SCALE GENOMIC DNA]</scope>
    <source>
        <strain evidence="3">c9Ua_26_M</strain>
    </source>
</reference>
<keyword evidence="1" id="KW-1133">Transmembrane helix</keyword>
<evidence type="ECO:0000256" key="1">
    <source>
        <dbReference type="SAM" id="Phobius"/>
    </source>
</evidence>
<proteinExistence type="predicted"/>
<dbReference type="EMBL" id="JABUXR010000002">
    <property type="protein sequence ID" value="MBD8084913.1"/>
    <property type="molecule type" value="Genomic_DNA"/>
</dbReference>
<dbReference type="InterPro" id="IPR009406">
    <property type="entry name" value="DUF1056"/>
</dbReference>
<keyword evidence="1" id="KW-0812">Transmembrane</keyword>
<keyword evidence="3" id="KW-1185">Reference proteome</keyword>
<evidence type="ECO:0000313" key="3">
    <source>
        <dbReference type="Proteomes" id="UP000645007"/>
    </source>
</evidence>
<gene>
    <name evidence="2" type="ORF">HUK45_01310</name>
</gene>
<sequence>MIIKLFQTIWHFIDVICFLAAFGFIIWGCFLINQVAGLMSIGVAFILVGLATEYLSSPPK</sequence>
<dbReference type="Pfam" id="PF06341">
    <property type="entry name" value="DUF1056"/>
    <property type="match status" value="1"/>
</dbReference>
<keyword evidence="1" id="KW-0472">Membrane</keyword>
<name>A0ABR8ZJD9_9LACO</name>
<evidence type="ECO:0000313" key="2">
    <source>
        <dbReference type="EMBL" id="MBD8084913.1"/>
    </source>
</evidence>
<protein>
    <submittedName>
        <fullName evidence="2">DUF1056 family protein</fullName>
    </submittedName>
</protein>
<feature type="transmembrane region" description="Helical" evidence="1">
    <location>
        <begin position="12"/>
        <end position="33"/>
    </location>
</feature>
<comment type="caution">
    <text evidence="2">The sequence shown here is derived from an EMBL/GenBank/DDBJ whole genome shotgun (WGS) entry which is preliminary data.</text>
</comment>
<dbReference type="Proteomes" id="UP000645007">
    <property type="component" value="Unassembled WGS sequence"/>
</dbReference>
<dbReference type="RefSeq" id="WP_191910740.1">
    <property type="nucleotide sequence ID" value="NZ_JABUXR010000002.1"/>
</dbReference>
<organism evidence="2 3">
    <name type="scientific">Limosilactobacillus urinaemulieris</name>
    <dbReference type="NCBI Taxonomy" id="2742600"/>
    <lineage>
        <taxon>Bacteria</taxon>
        <taxon>Bacillati</taxon>
        <taxon>Bacillota</taxon>
        <taxon>Bacilli</taxon>
        <taxon>Lactobacillales</taxon>
        <taxon>Lactobacillaceae</taxon>
        <taxon>Limosilactobacillus</taxon>
    </lineage>
</organism>
<feature type="transmembrane region" description="Helical" evidence="1">
    <location>
        <begin position="39"/>
        <end position="56"/>
    </location>
</feature>